<reference evidence="1" key="1">
    <citation type="submission" date="2020-05" db="EMBL/GenBank/DDBJ databases">
        <authorList>
            <person name="Chiriac C."/>
            <person name="Salcher M."/>
            <person name="Ghai R."/>
            <person name="Kavagutti S V."/>
        </authorList>
    </citation>
    <scope>NUCLEOTIDE SEQUENCE</scope>
</reference>
<dbReference type="InterPro" id="IPR011013">
    <property type="entry name" value="Gal_mutarotase_sf_dom"/>
</dbReference>
<name>A0A6J6VJL3_9ZZZZ</name>
<dbReference type="GO" id="GO:0003824">
    <property type="term" value="F:catalytic activity"/>
    <property type="evidence" value="ECO:0007669"/>
    <property type="project" value="InterPro"/>
</dbReference>
<dbReference type="Gene3D" id="2.70.98.10">
    <property type="match status" value="1"/>
</dbReference>
<dbReference type="EMBL" id="CAEZZY010000011">
    <property type="protein sequence ID" value="CAB4771814.1"/>
    <property type="molecule type" value="Genomic_DNA"/>
</dbReference>
<dbReference type="GO" id="GO:0030246">
    <property type="term" value="F:carbohydrate binding"/>
    <property type="evidence" value="ECO:0007669"/>
    <property type="project" value="InterPro"/>
</dbReference>
<protein>
    <submittedName>
        <fullName evidence="1">Unannotated protein</fullName>
    </submittedName>
</protein>
<dbReference type="InterPro" id="IPR014718">
    <property type="entry name" value="GH-type_carb-bd"/>
</dbReference>
<proteinExistence type="predicted"/>
<dbReference type="Pfam" id="PF14486">
    <property type="entry name" value="DUF4432"/>
    <property type="match status" value="1"/>
</dbReference>
<dbReference type="AlphaFoldDB" id="A0A6J6VJL3"/>
<dbReference type="SUPFAM" id="SSF74650">
    <property type="entry name" value="Galactose mutarotase-like"/>
    <property type="match status" value="1"/>
</dbReference>
<sequence length="352" mass="40378">MSRKSLESALLGCKIESGLFHGEWECLALENEEIYLKILVDKGADVIQLIYKPTATNLIWISERGIPEKKFTPSDYSNDFLFTDSYAGGWQTVFPNGGLPSDFNGVHFAQHDEVALKPWKFEVLEESAERVSVRFEIFSEKLPFRITKTFSLEKGSPRILIEESIENLSNEELLTMWGSHITFGPPFLSEKSKIIFIGNPRVLPHPVEIDIGGRRVGTTSEFRWPIGLDPNNLEIDFSHIPERGTESELLYISDFEKPSFRIESSDLNLAIDFEWDQTIFPYIWYWQEFGKSKEYPWFGKNFNIGLEPFSSFPTNGLAESVNNHSAMRFDPKEIKVAHSNFKVSKLQTTRKG</sequence>
<evidence type="ECO:0000313" key="1">
    <source>
        <dbReference type="EMBL" id="CAB4771814.1"/>
    </source>
</evidence>
<gene>
    <name evidence="1" type="ORF">UFOPK2928_00201</name>
</gene>
<dbReference type="GO" id="GO:0005975">
    <property type="term" value="P:carbohydrate metabolic process"/>
    <property type="evidence" value="ECO:0007669"/>
    <property type="project" value="InterPro"/>
</dbReference>
<organism evidence="1">
    <name type="scientific">freshwater metagenome</name>
    <dbReference type="NCBI Taxonomy" id="449393"/>
    <lineage>
        <taxon>unclassified sequences</taxon>
        <taxon>metagenomes</taxon>
        <taxon>ecological metagenomes</taxon>
    </lineage>
</organism>
<accession>A0A6J6VJL3</accession>
<dbReference type="InterPro" id="IPR027839">
    <property type="entry name" value="DUF4432"/>
</dbReference>